<evidence type="ECO:0000313" key="1">
    <source>
        <dbReference type="EMBL" id="OQN99076.1"/>
    </source>
</evidence>
<comment type="caution">
    <text evidence="1">The sequence shown here is derived from an EMBL/GenBank/DDBJ whole genome shotgun (WGS) entry which is preliminary data.</text>
</comment>
<organism evidence="1 2">
    <name type="scientific">Cryoendolithus antarcticus</name>
    <dbReference type="NCBI Taxonomy" id="1507870"/>
    <lineage>
        <taxon>Eukaryota</taxon>
        <taxon>Fungi</taxon>
        <taxon>Dikarya</taxon>
        <taxon>Ascomycota</taxon>
        <taxon>Pezizomycotina</taxon>
        <taxon>Dothideomycetes</taxon>
        <taxon>Dothideomycetidae</taxon>
        <taxon>Cladosporiales</taxon>
        <taxon>Cladosporiaceae</taxon>
        <taxon>Cryoendolithus</taxon>
    </lineage>
</organism>
<name>A0A1V8SIV9_9PEZI</name>
<sequence>MKHKAIMKFRLQPTRSCKAIHALSVKHTPPLSCLPPELRDMIYELVGHSTLNEARTLGFKTPSKSFALLRARQQLRLEAKSSWSQVLDAEVNRSSEETQQVQAICDIVRKWLVARLRNDPNVLHDRVSLRLYYLRKAFLMAMEEMEQWKGGLQMLCIEMYKMRTEWP</sequence>
<reference evidence="2" key="1">
    <citation type="submission" date="2017-03" db="EMBL/GenBank/DDBJ databases">
        <title>Genomes of endolithic fungi from Antarctica.</title>
        <authorList>
            <person name="Coleine C."/>
            <person name="Masonjones S."/>
            <person name="Stajich J.E."/>
        </authorList>
    </citation>
    <scope>NUCLEOTIDE SEQUENCE [LARGE SCALE GENOMIC DNA]</scope>
    <source>
        <strain evidence="2">CCFEE 5527</strain>
    </source>
</reference>
<evidence type="ECO:0000313" key="2">
    <source>
        <dbReference type="Proteomes" id="UP000192596"/>
    </source>
</evidence>
<dbReference type="InParanoid" id="A0A1V8SIV9"/>
<proteinExistence type="predicted"/>
<gene>
    <name evidence="1" type="ORF">B0A48_14937</name>
</gene>
<keyword evidence="2" id="KW-1185">Reference proteome</keyword>
<protein>
    <submittedName>
        <fullName evidence="1">Uncharacterized protein</fullName>
    </submittedName>
</protein>
<accession>A0A1V8SIV9</accession>
<dbReference type="EMBL" id="NAJO01000042">
    <property type="protein sequence ID" value="OQN99076.1"/>
    <property type="molecule type" value="Genomic_DNA"/>
</dbReference>
<dbReference type="Proteomes" id="UP000192596">
    <property type="component" value="Unassembled WGS sequence"/>
</dbReference>
<dbReference type="AlphaFoldDB" id="A0A1V8SIV9"/>